<keyword evidence="2" id="KW-1133">Transmembrane helix</keyword>
<gene>
    <name evidence="3" type="ORF">H8704_01135</name>
</gene>
<keyword evidence="2" id="KW-0812">Transmembrane</keyword>
<name>A0ABR7MZK7_9FIRM</name>
<keyword evidence="2" id="KW-0472">Membrane</keyword>
<dbReference type="RefSeq" id="WP_249296970.1">
    <property type="nucleotide sequence ID" value="NZ_JACRSX010000001.1"/>
</dbReference>
<reference evidence="3 4" key="1">
    <citation type="submission" date="2020-08" db="EMBL/GenBank/DDBJ databases">
        <title>Genome public.</title>
        <authorList>
            <person name="Liu C."/>
            <person name="Sun Q."/>
        </authorList>
    </citation>
    <scope>NUCLEOTIDE SEQUENCE [LARGE SCALE GENOMIC DNA]</scope>
    <source>
        <strain evidence="3 4">NSJ-37</strain>
    </source>
</reference>
<comment type="caution">
    <text evidence="3">The sequence shown here is derived from an EMBL/GenBank/DDBJ whole genome shotgun (WGS) entry which is preliminary data.</text>
</comment>
<sequence>MMNRIINTMFHGSTKARIFLWSVFIMGLATILLGVMAAALGSFTFGTGAFVCGLAAFVTSQSASLTEMERRDKQDKNKKEKDRREKTKEPAGRNDSAGKSEEENDRGKDVWYSKEKEKAKMQYLSSMNAKKLKNLAKEYKVKQKHVFAMVDMYPAEKIRQAPAIVWRTDTHLHLLIMDQSAKEFQIPFNDIQGIYYDKNVTADPDRDYVPFQYSGFMSKIYKPYLPEYKENTKDGQMIYVKNLFTIHPGISFTNTSMKGIFSILTRAPFLVDDAINTSDRFDEYFKDIYRYGILCKNNIYSLEEYRQKLESVLEELLAAPITREEFFRTLNAMNHYHLITQDYVMKYTQKYVIKNNETN</sequence>
<feature type="region of interest" description="Disordered" evidence="1">
    <location>
        <begin position="66"/>
        <end position="111"/>
    </location>
</feature>
<dbReference type="EMBL" id="JACRSX010000001">
    <property type="protein sequence ID" value="MBC8561247.1"/>
    <property type="molecule type" value="Genomic_DNA"/>
</dbReference>
<dbReference type="Proteomes" id="UP000606193">
    <property type="component" value="Unassembled WGS sequence"/>
</dbReference>
<proteinExistence type="predicted"/>
<evidence type="ECO:0000313" key="4">
    <source>
        <dbReference type="Proteomes" id="UP000606193"/>
    </source>
</evidence>
<accession>A0ABR7MZK7</accession>
<evidence type="ECO:0000313" key="3">
    <source>
        <dbReference type="EMBL" id="MBC8561247.1"/>
    </source>
</evidence>
<feature type="transmembrane region" description="Helical" evidence="2">
    <location>
        <begin position="18"/>
        <end position="39"/>
    </location>
</feature>
<organism evidence="3 4">
    <name type="scientific">Jutongia huaianensis</name>
    <dbReference type="NCBI Taxonomy" id="2763668"/>
    <lineage>
        <taxon>Bacteria</taxon>
        <taxon>Bacillati</taxon>
        <taxon>Bacillota</taxon>
        <taxon>Clostridia</taxon>
        <taxon>Lachnospirales</taxon>
        <taxon>Lachnospiraceae</taxon>
        <taxon>Jutongia</taxon>
    </lineage>
</organism>
<evidence type="ECO:0000256" key="1">
    <source>
        <dbReference type="SAM" id="MobiDB-lite"/>
    </source>
</evidence>
<keyword evidence="4" id="KW-1185">Reference proteome</keyword>
<protein>
    <submittedName>
        <fullName evidence="3">Uncharacterized protein</fullName>
    </submittedName>
</protein>
<feature type="compositionally biased region" description="Basic and acidic residues" evidence="1">
    <location>
        <begin position="67"/>
        <end position="111"/>
    </location>
</feature>
<evidence type="ECO:0000256" key="2">
    <source>
        <dbReference type="SAM" id="Phobius"/>
    </source>
</evidence>